<feature type="domain" description="DNA2/NAM7 helicase-like C-terminal" evidence="2">
    <location>
        <begin position="1201"/>
        <end position="1399"/>
    </location>
</feature>
<evidence type="ECO:0000259" key="2">
    <source>
        <dbReference type="Pfam" id="PF13087"/>
    </source>
</evidence>
<dbReference type="InterPro" id="IPR038726">
    <property type="entry name" value="PDDEXK_AddAB-type"/>
</dbReference>
<reference evidence="3" key="1">
    <citation type="submission" date="2020-02" db="EMBL/GenBank/DDBJ databases">
        <authorList>
            <person name="Meier V. D."/>
        </authorList>
    </citation>
    <scope>NUCLEOTIDE SEQUENCE</scope>
    <source>
        <strain evidence="3">AVDCRST_MAG19</strain>
    </source>
</reference>
<dbReference type="InterPro" id="IPR027417">
    <property type="entry name" value="P-loop_NTPase"/>
</dbReference>
<dbReference type="Pfam" id="PF13087">
    <property type="entry name" value="AAA_12"/>
    <property type="match status" value="1"/>
</dbReference>
<evidence type="ECO:0000313" key="3">
    <source>
        <dbReference type="EMBL" id="CAA9545843.1"/>
    </source>
</evidence>
<keyword evidence="3" id="KW-0547">Nucleotide-binding</keyword>
<dbReference type="InterPro" id="IPR045055">
    <property type="entry name" value="DNA2/NAM7-like"/>
</dbReference>
<dbReference type="InterPro" id="IPR041679">
    <property type="entry name" value="DNA2/NAM7-like_C"/>
</dbReference>
<gene>
    <name evidence="3" type="ORF">AVDCRST_MAG19-228</name>
</gene>
<dbReference type="Pfam" id="PF12705">
    <property type="entry name" value="PDDEXK_1"/>
    <property type="match status" value="1"/>
</dbReference>
<keyword evidence="3" id="KW-0347">Helicase</keyword>
<dbReference type="CDD" id="cd18808">
    <property type="entry name" value="SF1_C_Upf1"/>
    <property type="match status" value="1"/>
</dbReference>
<sequence>MIDPDFAEPSVPLYPVPPDARGLRPVSPTDVSQFVRLDQCRRYLRLRLHQGVAGGGFLRDYGVAAQAIQPLLSRSGAAFEADVTAAAAAVLSVVDLAAGKDPTKRGNDNAQVAALARDLAPGAALLLLQPRLDVPVGGWRIRGDADLLRLERDDDGALRVLIADMKSSPAAKVEHRLQVAFYHELLAALLVAENVPCDRIETAILYRGPTALARDPAEREREDRERTAATRLFNAPEALLELVAEPEGYRASVRDLVTGPHSLAGRVAEQPFAAVPYHLTYKCDGCLYNRFCTKWSAEHDDLSLLPHLDEREKAALQRAGLARVGDVARLKEPARDPKTGAETIRELAPAPGKEELVRRLGATWPVGPRLDELVHRARRYRAFKGEKLRAADYLPSKGYGSLPYSDAAQNPNLVRVYLDAQHDHLQDRVYLLGALVVASDHGAEPPRRRRSIVHLAAGPPTSDETEAALFTGWIAETLRAIVELAAPDAEGKKRAPIHLIFFDRHDQRVLLDGLARHAGTILGATPLYDVVTQLAAFDSPIATFLDREIRELKNYPMVCQSLQAVAAHLKFDWNAGTPYRDLFKTHLFDFWGKLDAPPAGESPWYTNRSRFSSQIPLEYAYAAWNELPSPAADRRDDDADYRTATPDLLRGFQVRRLEAMEHVARDFRGNKETEKTPFDLPSLDAFDGAARSLAQALDEFLTIERHVALGAWKAARLAPPERRVLAGETLLVRYEEAAQEPGVAAQNRENERRRLLQAAQREAFKLARPDTKRVSLSKEEKAESDWSQEGLRVRLPLDLTGVDAGLDEALALTTLRVGDQVVISPRWMVDTRLPVAQQTPLQPTAKKLLYAGRGTILEIAVARDAVGRATGAEVVLELQGPRGGPGNRGFAFASHPEPLAQGIVYTLDKDPNDWSGFSLTKVTEGLVAGGRNALYERLADPVRARASWPPAAAAGQARFLAGLDALHTAGALHGFESGKREFIGARGDAPTLLVQGPPGTGKSYSTAFALLARLQGAMAADRDFRVVVSCKTHAATDVLLENVARVRALLAKLRIEQPAIFAAHLDDRLLDVPLFRLAPKGDTPEEIVAVPKDDDRPKEEPKAADRVAAERWCVVGATPGGVNRMIKDRWPKALFGQDLVDCLVLDEASQMNLPEAAMAALPLKSDGQLIVVGDHRQMPPIVKHDWEGEPRRTFKQYESYRSLFDALRALRPPMIKFAESFRLHAEMAAFLRREVYEQDGIAYHSRRRDILGPSRDLDALVAAILSPEHPLTVVVHDERDSQLRNGFEQALIAPVLAALTASGLNPVDGLGVVVPHRAQRALLQETMRGLAGTPEEADALAAAVDTVERFQGGERTAILISATESDPAYLLAAGKFLLDPRRLTVALSRAKRKLILVAARSVFELFSADEETFKNAQLWKNLLRRTCTVPLWNGAVDGTRVEVWGNAPAPPQSRDARRFGVIAAGVESVGARFGGPTG</sequence>
<dbReference type="EMBL" id="CADCWL010000014">
    <property type="protein sequence ID" value="CAA9545843.1"/>
    <property type="molecule type" value="Genomic_DNA"/>
</dbReference>
<dbReference type="InterPro" id="IPR047187">
    <property type="entry name" value="SF1_C_Upf1"/>
</dbReference>
<proteinExistence type="predicted"/>
<dbReference type="GO" id="GO:0004386">
    <property type="term" value="F:helicase activity"/>
    <property type="evidence" value="ECO:0007669"/>
    <property type="project" value="UniProtKB-KW"/>
</dbReference>
<dbReference type="PANTHER" id="PTHR10887:SF495">
    <property type="entry name" value="HELICASE SENATAXIN ISOFORM X1-RELATED"/>
    <property type="match status" value="1"/>
</dbReference>
<dbReference type="SUPFAM" id="SSF52540">
    <property type="entry name" value="P-loop containing nucleoside triphosphate hydrolases"/>
    <property type="match status" value="1"/>
</dbReference>
<name>A0A6J4UBC3_9BACT</name>
<keyword evidence="3" id="KW-0378">Hydrolase</keyword>
<accession>A0A6J4UBC3</accession>
<protein>
    <submittedName>
        <fullName evidence="3">Superfamily I DNA and RNA helicases and helicase subunits-like</fullName>
    </submittedName>
</protein>
<dbReference type="Gene3D" id="3.40.50.300">
    <property type="entry name" value="P-loop containing nucleotide triphosphate hydrolases"/>
    <property type="match status" value="2"/>
</dbReference>
<dbReference type="Pfam" id="PF13245">
    <property type="entry name" value="AAA_19"/>
    <property type="match status" value="1"/>
</dbReference>
<dbReference type="CDD" id="cd17934">
    <property type="entry name" value="DEXXQc_Upf1-like"/>
    <property type="match status" value="1"/>
</dbReference>
<organism evidence="3">
    <name type="scientific">uncultured Thermomicrobiales bacterium</name>
    <dbReference type="NCBI Taxonomy" id="1645740"/>
    <lineage>
        <taxon>Bacteria</taxon>
        <taxon>Pseudomonadati</taxon>
        <taxon>Thermomicrobiota</taxon>
        <taxon>Thermomicrobia</taxon>
        <taxon>Thermomicrobiales</taxon>
        <taxon>environmental samples</taxon>
    </lineage>
</organism>
<evidence type="ECO:0000259" key="1">
    <source>
        <dbReference type="Pfam" id="PF12705"/>
    </source>
</evidence>
<feature type="domain" description="PD-(D/E)XK endonuclease-like" evidence="1">
    <location>
        <begin position="132"/>
        <end position="292"/>
    </location>
</feature>
<dbReference type="PANTHER" id="PTHR10887">
    <property type="entry name" value="DNA2/NAM7 HELICASE FAMILY"/>
    <property type="match status" value="1"/>
</dbReference>
<keyword evidence="3" id="KW-0067">ATP-binding</keyword>